<keyword evidence="3" id="KW-1185">Reference proteome</keyword>
<evidence type="ECO:0000313" key="2">
    <source>
        <dbReference type="EMBL" id="MFC6907142.1"/>
    </source>
</evidence>
<feature type="transmembrane region" description="Helical" evidence="1">
    <location>
        <begin position="6"/>
        <end position="23"/>
    </location>
</feature>
<dbReference type="Proteomes" id="UP001596312">
    <property type="component" value="Unassembled WGS sequence"/>
</dbReference>
<reference evidence="2 3" key="1">
    <citation type="journal article" date="2019" name="Int. J. Syst. Evol. Microbiol.">
        <title>The Global Catalogue of Microorganisms (GCM) 10K type strain sequencing project: providing services to taxonomists for standard genome sequencing and annotation.</title>
        <authorList>
            <consortium name="The Broad Institute Genomics Platform"/>
            <consortium name="The Broad Institute Genome Sequencing Center for Infectious Disease"/>
            <person name="Wu L."/>
            <person name="Ma J."/>
        </authorList>
    </citation>
    <scope>NUCLEOTIDE SEQUENCE [LARGE SCALE GENOMIC DNA]</scope>
    <source>
        <strain evidence="2 3">CGMCC 1.3240</strain>
    </source>
</reference>
<keyword evidence="1" id="KW-0472">Membrane</keyword>
<keyword evidence="1" id="KW-0812">Transmembrane</keyword>
<gene>
    <name evidence="2" type="ORF">ACFQGH_18330</name>
</gene>
<evidence type="ECO:0000256" key="1">
    <source>
        <dbReference type="SAM" id="Phobius"/>
    </source>
</evidence>
<feature type="transmembrane region" description="Helical" evidence="1">
    <location>
        <begin position="30"/>
        <end position="50"/>
    </location>
</feature>
<dbReference type="AlphaFoldDB" id="A0ABD5V6P0"/>
<protein>
    <submittedName>
        <fullName evidence="2">Uncharacterized protein</fullName>
    </submittedName>
</protein>
<proteinExistence type="predicted"/>
<keyword evidence="1" id="KW-1133">Transmembrane helix</keyword>
<comment type="caution">
    <text evidence="2">The sequence shown here is derived from an EMBL/GenBank/DDBJ whole genome shotgun (WGS) entry which is preliminary data.</text>
</comment>
<dbReference type="EMBL" id="JBHSXQ010000007">
    <property type="protein sequence ID" value="MFC6907142.1"/>
    <property type="molecule type" value="Genomic_DNA"/>
</dbReference>
<sequence length="133" mass="14541">MMWQDFIFMIGSSLSIVFLAPTLRDTAARVPLATSAPSMIIGGVYAFTFATLGMTFSAAGALATCVMWTLISFFRAPKSPYNQSHATGSVGERIDLFCTDAYLWYDHKRHQNSVQADSYVSADTTPSFTSQAD</sequence>
<dbReference type="RefSeq" id="WP_390220989.1">
    <property type="nucleotide sequence ID" value="NZ_JBBMXV010000007.1"/>
</dbReference>
<evidence type="ECO:0000313" key="3">
    <source>
        <dbReference type="Proteomes" id="UP001596312"/>
    </source>
</evidence>
<accession>A0ABD5V6P0</accession>
<name>A0ABD5V6P0_9EURY</name>
<organism evidence="2 3">
    <name type="scientific">Halalkalicoccus tibetensis</name>
    <dbReference type="NCBI Taxonomy" id="175632"/>
    <lineage>
        <taxon>Archaea</taxon>
        <taxon>Methanobacteriati</taxon>
        <taxon>Methanobacteriota</taxon>
        <taxon>Stenosarchaea group</taxon>
        <taxon>Halobacteria</taxon>
        <taxon>Halobacteriales</taxon>
        <taxon>Halococcaceae</taxon>
        <taxon>Halalkalicoccus</taxon>
    </lineage>
</organism>